<dbReference type="EMBL" id="JARJCW010000037">
    <property type="protein sequence ID" value="KAJ7207174.1"/>
    <property type="molecule type" value="Genomic_DNA"/>
</dbReference>
<dbReference type="EC" id="2.2.1.2" evidence="2"/>
<keyword evidence="1" id="KW-0704">Schiff base</keyword>
<keyword evidence="4" id="KW-1185">Reference proteome</keyword>
<dbReference type="PROSITE" id="PS00958">
    <property type="entry name" value="TRANSALDOLASE_2"/>
    <property type="match status" value="1"/>
</dbReference>
<dbReference type="InterPro" id="IPR001585">
    <property type="entry name" value="TAL/FSA"/>
</dbReference>
<reference evidence="3" key="1">
    <citation type="submission" date="2023-03" db="EMBL/GenBank/DDBJ databases">
        <title>Massive genome expansion in bonnet fungi (Mycena s.s.) driven by repeated elements and novel gene families across ecological guilds.</title>
        <authorList>
            <consortium name="Lawrence Berkeley National Laboratory"/>
            <person name="Harder C.B."/>
            <person name="Miyauchi S."/>
            <person name="Viragh M."/>
            <person name="Kuo A."/>
            <person name="Thoen E."/>
            <person name="Andreopoulos B."/>
            <person name="Lu D."/>
            <person name="Skrede I."/>
            <person name="Drula E."/>
            <person name="Henrissat B."/>
            <person name="Morin E."/>
            <person name="Kohler A."/>
            <person name="Barry K."/>
            <person name="LaButti K."/>
            <person name="Morin E."/>
            <person name="Salamov A."/>
            <person name="Lipzen A."/>
            <person name="Mereny Z."/>
            <person name="Hegedus B."/>
            <person name="Baldrian P."/>
            <person name="Stursova M."/>
            <person name="Weitz H."/>
            <person name="Taylor A."/>
            <person name="Grigoriev I.V."/>
            <person name="Nagy L.G."/>
            <person name="Martin F."/>
            <person name="Kauserud H."/>
        </authorList>
    </citation>
    <scope>NUCLEOTIDE SEQUENCE</scope>
    <source>
        <strain evidence="3">9144</strain>
    </source>
</reference>
<name>A0AAD6VAC0_9AGAR</name>
<dbReference type="Gene3D" id="3.20.20.70">
    <property type="entry name" value="Aldolase class I"/>
    <property type="match status" value="1"/>
</dbReference>
<dbReference type="AlphaFoldDB" id="A0AAD6VAC0"/>
<evidence type="ECO:0000256" key="2">
    <source>
        <dbReference type="RuleBase" id="RU000501"/>
    </source>
</evidence>
<evidence type="ECO:0000313" key="4">
    <source>
        <dbReference type="Proteomes" id="UP001219525"/>
    </source>
</evidence>
<dbReference type="PANTHER" id="PTHR10683">
    <property type="entry name" value="TRANSALDOLASE"/>
    <property type="match status" value="1"/>
</dbReference>
<dbReference type="GO" id="GO:0006098">
    <property type="term" value="P:pentose-phosphate shunt"/>
    <property type="evidence" value="ECO:0007669"/>
    <property type="project" value="UniProtKB-KW"/>
</dbReference>
<dbReference type="InterPro" id="IPR018225">
    <property type="entry name" value="Transaldolase_AS"/>
</dbReference>
<gene>
    <name evidence="3" type="ORF">GGX14DRAFT_535387</name>
</gene>
<dbReference type="PROSITE" id="PS01054">
    <property type="entry name" value="TRANSALDOLASE_1"/>
    <property type="match status" value="1"/>
</dbReference>
<comment type="catalytic activity">
    <reaction evidence="2">
        <text>D-sedoheptulose 7-phosphate + D-glyceraldehyde 3-phosphate = D-erythrose 4-phosphate + beta-D-fructose 6-phosphate</text>
        <dbReference type="Rhea" id="RHEA:17053"/>
        <dbReference type="ChEBI" id="CHEBI:16897"/>
        <dbReference type="ChEBI" id="CHEBI:57483"/>
        <dbReference type="ChEBI" id="CHEBI:57634"/>
        <dbReference type="ChEBI" id="CHEBI:59776"/>
        <dbReference type="EC" id="2.2.1.2"/>
    </reaction>
</comment>
<dbReference type="PANTHER" id="PTHR10683:SF18">
    <property type="entry name" value="TRANSALDOLASE"/>
    <property type="match status" value="1"/>
</dbReference>
<dbReference type="GO" id="GO:0005975">
    <property type="term" value="P:carbohydrate metabolic process"/>
    <property type="evidence" value="ECO:0007669"/>
    <property type="project" value="InterPro"/>
</dbReference>
<keyword evidence="2" id="KW-0808">Transferase</keyword>
<organism evidence="3 4">
    <name type="scientific">Mycena pura</name>
    <dbReference type="NCBI Taxonomy" id="153505"/>
    <lineage>
        <taxon>Eukaryota</taxon>
        <taxon>Fungi</taxon>
        <taxon>Dikarya</taxon>
        <taxon>Basidiomycota</taxon>
        <taxon>Agaricomycotina</taxon>
        <taxon>Agaricomycetes</taxon>
        <taxon>Agaricomycetidae</taxon>
        <taxon>Agaricales</taxon>
        <taxon>Marasmiineae</taxon>
        <taxon>Mycenaceae</taxon>
        <taxon>Mycena</taxon>
    </lineage>
</organism>
<evidence type="ECO:0000313" key="3">
    <source>
        <dbReference type="EMBL" id="KAJ7207174.1"/>
    </source>
</evidence>
<comment type="function">
    <text evidence="2">Catalyzes the rate-limiting step of the non-oxidative phase in the pentose phosphate pathway. Catalyzes the reversible conversion of sedheptulose-7-phosphate and D-glyceraldehyde 3-phosphate into erythrose-4-phosphate and beta-D-fructose 6-phosphate.</text>
</comment>
<dbReference type="Pfam" id="PF00923">
    <property type="entry name" value="TAL_FSA"/>
    <property type="match status" value="1"/>
</dbReference>
<protein>
    <recommendedName>
        <fullName evidence="2">Transaldolase</fullName>
        <ecNumber evidence="2">2.2.1.2</ecNumber>
    </recommendedName>
</protein>
<comment type="pathway">
    <text evidence="2">Carbohydrate degradation; pentose phosphate pathway; D-glyceraldehyde 3-phosphate and beta-D-fructose 6-phosphate from D-ribose 5-phosphate and D-xylulose 5-phosphate (non-oxidative stage): step 2/3.</text>
</comment>
<proteinExistence type="predicted"/>
<dbReference type="GO" id="GO:0004801">
    <property type="term" value="F:transaldolase activity"/>
    <property type="evidence" value="ECO:0007669"/>
    <property type="project" value="UniProtKB-EC"/>
</dbReference>
<dbReference type="InterPro" id="IPR013785">
    <property type="entry name" value="Aldolase_TIM"/>
</dbReference>
<comment type="caution">
    <text evidence="3">The sequence shown here is derived from an EMBL/GenBank/DDBJ whole genome shotgun (WGS) entry which is preliminary data.</text>
</comment>
<dbReference type="Proteomes" id="UP001219525">
    <property type="component" value="Unassembled WGS sequence"/>
</dbReference>
<keyword evidence="2" id="KW-0570">Pentose shunt</keyword>
<sequence length="364" mass="38980">MSAPNALQTLRSFGIRVASDAAEYHQLREFDGYLMDATTNPSMMFAAASKAEYAHIVQDAVDFALGRRPLASVKEVTALAMDRLLSQVTAQIARIVPGRVSVSTDPRLAYDTDAIISKARVLVALLEQLGIPPRRVLVKIPATFEGIRAARALEHPPGTGVAPIYTNMTLVFGLIQAAACAQAGVSVISPFIGRVKDWWEAQGAPPATEVAQHPGILLVRAIRVAYRAQGTATQILAAGFRAAEEVVELGAYGPDAGPDCVTIPPTLLAALRARQQREPRRPLDPSLQLADAFEGTVPVREYFGADLTQGAAAYAQDIFQEKIATVKVPEGLAKFSADTQALEELLRQRVIAAIETFKGASAML</sequence>
<dbReference type="SUPFAM" id="SSF51569">
    <property type="entry name" value="Aldolase"/>
    <property type="match status" value="1"/>
</dbReference>
<evidence type="ECO:0000256" key="1">
    <source>
        <dbReference type="ARBA" id="ARBA00023270"/>
    </source>
</evidence>
<accession>A0AAD6VAC0</accession>